<gene>
    <name evidence="1" type="ORF">CLUMA_CG019260</name>
</gene>
<evidence type="ECO:0000313" key="1">
    <source>
        <dbReference type="EMBL" id="CRL05893.1"/>
    </source>
</evidence>
<sequence length="67" mass="7940">MEQNDIQFISINNKNVYKFMNFSLLLPFLSQVINSKLPSHKVQRESRWENLNNKTIKEASETLKLKT</sequence>
<protein>
    <submittedName>
        <fullName evidence="1">CLUMA_CG019260, isoform A</fullName>
    </submittedName>
</protein>
<dbReference type="Proteomes" id="UP000183832">
    <property type="component" value="Unassembled WGS sequence"/>
</dbReference>
<name>A0A1J1J0B2_9DIPT</name>
<evidence type="ECO:0000313" key="2">
    <source>
        <dbReference type="Proteomes" id="UP000183832"/>
    </source>
</evidence>
<proteinExistence type="predicted"/>
<organism evidence="1 2">
    <name type="scientific">Clunio marinus</name>
    <dbReference type="NCBI Taxonomy" id="568069"/>
    <lineage>
        <taxon>Eukaryota</taxon>
        <taxon>Metazoa</taxon>
        <taxon>Ecdysozoa</taxon>
        <taxon>Arthropoda</taxon>
        <taxon>Hexapoda</taxon>
        <taxon>Insecta</taxon>
        <taxon>Pterygota</taxon>
        <taxon>Neoptera</taxon>
        <taxon>Endopterygota</taxon>
        <taxon>Diptera</taxon>
        <taxon>Nematocera</taxon>
        <taxon>Chironomoidea</taxon>
        <taxon>Chironomidae</taxon>
        <taxon>Clunio</taxon>
    </lineage>
</organism>
<keyword evidence="2" id="KW-1185">Reference proteome</keyword>
<accession>A0A1J1J0B2</accession>
<reference evidence="1 2" key="1">
    <citation type="submission" date="2015-04" db="EMBL/GenBank/DDBJ databases">
        <authorList>
            <person name="Syromyatnikov M.Y."/>
            <person name="Popov V.N."/>
        </authorList>
    </citation>
    <scope>NUCLEOTIDE SEQUENCE [LARGE SCALE GENOMIC DNA]</scope>
</reference>
<dbReference type="EMBL" id="CVRI01000066">
    <property type="protein sequence ID" value="CRL05893.1"/>
    <property type="molecule type" value="Genomic_DNA"/>
</dbReference>
<dbReference type="AlphaFoldDB" id="A0A1J1J0B2"/>